<evidence type="ECO:0000313" key="2">
    <source>
        <dbReference type="EMBL" id="AGB48540.1"/>
    </source>
</evidence>
<dbReference type="Proteomes" id="UP000010866">
    <property type="component" value="Chromosome"/>
</dbReference>
<evidence type="ECO:0000256" key="1">
    <source>
        <dbReference type="SAM" id="Phobius"/>
    </source>
</evidence>
<organism evidence="2 3">
    <name type="scientific">Methanomethylovorans hollandica (strain DSM 15978 / NBRC 107637 / DMS1)</name>
    <dbReference type="NCBI Taxonomy" id="867904"/>
    <lineage>
        <taxon>Archaea</taxon>
        <taxon>Methanobacteriati</taxon>
        <taxon>Methanobacteriota</taxon>
        <taxon>Stenosarchaea group</taxon>
        <taxon>Methanomicrobia</taxon>
        <taxon>Methanosarcinales</taxon>
        <taxon>Methanosarcinaceae</taxon>
        <taxon>Methanomethylovorans</taxon>
    </lineage>
</organism>
<dbReference type="RefSeq" id="WP_015323709.1">
    <property type="nucleotide sequence ID" value="NC_019977.1"/>
</dbReference>
<keyword evidence="1" id="KW-0812">Transmembrane</keyword>
<accession>L0KV13</accession>
<dbReference type="KEGG" id="mhz:Metho_0263"/>
<protein>
    <submittedName>
        <fullName evidence="2">Uncharacterized protein</fullName>
    </submittedName>
</protein>
<keyword evidence="1" id="KW-0472">Membrane</keyword>
<dbReference type="AlphaFoldDB" id="L0KV13"/>
<dbReference type="HOGENOM" id="CLU_159087_0_0_2"/>
<gene>
    <name evidence="2" type="ordered locus">Metho_0263</name>
</gene>
<keyword evidence="1" id="KW-1133">Transmembrane helix</keyword>
<proteinExistence type="predicted"/>
<name>L0KV13_METHD</name>
<sequence length="102" mass="11414">MKTNGFVDKMQMAPDQRLRFQKGGLFFLSAFGIYLGLQGLYLILVARNLLAGIPLFLAAIMIAPPPVGISEMLRNSFGINIPMHKRIGIAIIMLFISWFFLP</sequence>
<feature type="transmembrane region" description="Helical" evidence="1">
    <location>
        <begin position="50"/>
        <end position="73"/>
    </location>
</feature>
<dbReference type="OrthoDB" id="141923at2157"/>
<dbReference type="STRING" id="867904.Metho_0263"/>
<dbReference type="EMBL" id="CP003362">
    <property type="protein sequence ID" value="AGB48540.1"/>
    <property type="molecule type" value="Genomic_DNA"/>
</dbReference>
<keyword evidence="3" id="KW-1185">Reference proteome</keyword>
<evidence type="ECO:0000313" key="3">
    <source>
        <dbReference type="Proteomes" id="UP000010866"/>
    </source>
</evidence>
<feature type="transmembrane region" description="Helical" evidence="1">
    <location>
        <begin position="85"/>
        <end position="101"/>
    </location>
</feature>
<feature type="transmembrane region" description="Helical" evidence="1">
    <location>
        <begin position="25"/>
        <end position="44"/>
    </location>
</feature>
<reference evidence="3" key="1">
    <citation type="submission" date="2012-02" db="EMBL/GenBank/DDBJ databases">
        <title>Complete sequence of chromosome of Methanomethylovorans hollandica DSM 15978.</title>
        <authorList>
            <person name="Lucas S."/>
            <person name="Copeland A."/>
            <person name="Lapidus A."/>
            <person name="Glavina del Rio T."/>
            <person name="Dalin E."/>
            <person name="Tice H."/>
            <person name="Bruce D."/>
            <person name="Goodwin L."/>
            <person name="Pitluck S."/>
            <person name="Peters L."/>
            <person name="Mikhailova N."/>
            <person name="Held B."/>
            <person name="Kyrpides N."/>
            <person name="Mavromatis K."/>
            <person name="Ivanova N."/>
            <person name="Brettin T."/>
            <person name="Detter J.C."/>
            <person name="Han C."/>
            <person name="Larimer F."/>
            <person name="Land M."/>
            <person name="Hauser L."/>
            <person name="Markowitz V."/>
            <person name="Cheng J.-F."/>
            <person name="Hugenholtz P."/>
            <person name="Woyke T."/>
            <person name="Wu D."/>
            <person name="Spring S."/>
            <person name="Schroeder M."/>
            <person name="Brambilla E."/>
            <person name="Klenk H.-P."/>
            <person name="Eisen J.A."/>
        </authorList>
    </citation>
    <scope>NUCLEOTIDE SEQUENCE [LARGE SCALE GENOMIC DNA]</scope>
    <source>
        <strain evidence="3">DSM 15978 / NBRC 107637 / DMS1</strain>
    </source>
</reference>
<dbReference type="GeneID" id="14408205"/>